<reference evidence="3" key="2">
    <citation type="submission" date="2020-10" db="EMBL/GenBank/DDBJ databases">
        <authorList>
            <person name="Scholz U."/>
            <person name="Mascher M."/>
            <person name="Fiebig A."/>
        </authorList>
    </citation>
    <scope>NUCLEOTIDE SEQUENCE [LARGE SCALE GENOMIC DNA]</scope>
    <source>
        <strain evidence="3">cv. Morex</strain>
    </source>
</reference>
<dbReference type="GO" id="GO:0004714">
    <property type="term" value="F:transmembrane receptor protein tyrosine kinase activity"/>
    <property type="evidence" value="ECO:0007669"/>
    <property type="project" value="InterPro"/>
</dbReference>
<organism evidence="3 4">
    <name type="scientific">Hordeum vulgare subsp. vulgare</name>
    <name type="common">Domesticated barley</name>
    <dbReference type="NCBI Taxonomy" id="112509"/>
    <lineage>
        <taxon>Eukaryota</taxon>
        <taxon>Viridiplantae</taxon>
        <taxon>Streptophyta</taxon>
        <taxon>Embryophyta</taxon>
        <taxon>Tracheophyta</taxon>
        <taxon>Spermatophyta</taxon>
        <taxon>Magnoliopsida</taxon>
        <taxon>Liliopsida</taxon>
        <taxon>Poales</taxon>
        <taxon>Poaceae</taxon>
        <taxon>BOP clade</taxon>
        <taxon>Pooideae</taxon>
        <taxon>Triticodae</taxon>
        <taxon>Triticeae</taxon>
        <taxon>Hordeinae</taxon>
        <taxon>Hordeum</taxon>
    </lineage>
</organism>
<feature type="region of interest" description="Disordered" evidence="1">
    <location>
        <begin position="236"/>
        <end position="255"/>
    </location>
</feature>
<dbReference type="AlphaFoldDB" id="A0A8I6YL49"/>
<sequence>MFQTEIAMLANLCHHHVISLVGYCKENNQRILIYDYMARGTLCENLYANKTDEPLLTWTQRLDVCIGAARALHYLHECSVIPNDVSTTKILLDERLVGKFSSKVSLWRDAMDVTPTLRMGRLGCVDPEFYRTGQLTQKSNVYSFGVVLFEVLCARAAYDRSLPERQAILVECFVDCQKKGILHLIIDPYLEGKIAPQCLKKFVEIAENCVNDHGINRPTMQEVIENLELCLTEQRGSLDDETPHDDDTNGPSRAERRLNLEMCLAEYDESSHRNLVSTFEYDGASDGGVDSDSELLMPR</sequence>
<accession>A0A8I6YL49</accession>
<protein>
    <recommendedName>
        <fullName evidence="2">Protein kinase domain-containing protein</fullName>
    </recommendedName>
</protein>
<reference evidence="3" key="3">
    <citation type="submission" date="2022-01" db="UniProtKB">
        <authorList>
            <consortium name="EnsemblPlants"/>
        </authorList>
    </citation>
    <scope>IDENTIFICATION</scope>
    <source>
        <strain evidence="3">subsp. vulgare</strain>
    </source>
</reference>
<evidence type="ECO:0000259" key="2">
    <source>
        <dbReference type="PROSITE" id="PS50011"/>
    </source>
</evidence>
<dbReference type="GO" id="GO:0005524">
    <property type="term" value="F:ATP binding"/>
    <property type="evidence" value="ECO:0007669"/>
    <property type="project" value="InterPro"/>
</dbReference>
<name>A0A8I6YL49_HORVV</name>
<proteinExistence type="predicted"/>
<evidence type="ECO:0000313" key="4">
    <source>
        <dbReference type="Proteomes" id="UP000011116"/>
    </source>
</evidence>
<dbReference type="PANTHER" id="PTHR27003">
    <property type="entry name" value="OS07G0166700 PROTEIN"/>
    <property type="match status" value="1"/>
</dbReference>
<evidence type="ECO:0000256" key="1">
    <source>
        <dbReference type="SAM" id="MobiDB-lite"/>
    </source>
</evidence>
<dbReference type="GO" id="GO:0004672">
    <property type="term" value="F:protein kinase activity"/>
    <property type="evidence" value="ECO:0000318"/>
    <property type="project" value="GO_Central"/>
</dbReference>
<dbReference type="SUPFAM" id="SSF56112">
    <property type="entry name" value="Protein kinase-like (PK-like)"/>
    <property type="match status" value="1"/>
</dbReference>
<dbReference type="InterPro" id="IPR001245">
    <property type="entry name" value="Ser-Thr/Tyr_kinase_cat_dom"/>
</dbReference>
<dbReference type="SMR" id="A0A8I6YL49"/>
<dbReference type="EnsemblPlants" id="HORVU.MOREX.r3.5HG0521020.1">
    <property type="protein sequence ID" value="HORVU.MOREX.r3.5HG0521020.1.CDS1"/>
    <property type="gene ID" value="HORVU.MOREX.r3.5HG0521020"/>
</dbReference>
<dbReference type="Proteomes" id="UP000011116">
    <property type="component" value="Chromosome 5H"/>
</dbReference>
<keyword evidence="4" id="KW-1185">Reference proteome</keyword>
<dbReference type="InterPro" id="IPR045272">
    <property type="entry name" value="ANXUR1/2-like"/>
</dbReference>
<dbReference type="Pfam" id="PF07714">
    <property type="entry name" value="PK_Tyr_Ser-Thr"/>
    <property type="match status" value="1"/>
</dbReference>
<dbReference type="InterPro" id="IPR000719">
    <property type="entry name" value="Prot_kinase_dom"/>
</dbReference>
<reference evidence="4" key="1">
    <citation type="journal article" date="2012" name="Nature">
        <title>A physical, genetic and functional sequence assembly of the barley genome.</title>
        <authorList>
            <consortium name="The International Barley Genome Sequencing Consortium"/>
            <person name="Mayer K.F."/>
            <person name="Waugh R."/>
            <person name="Brown J.W."/>
            <person name="Schulman A."/>
            <person name="Langridge P."/>
            <person name="Platzer M."/>
            <person name="Fincher G.B."/>
            <person name="Muehlbauer G.J."/>
            <person name="Sato K."/>
            <person name="Close T.J."/>
            <person name="Wise R.P."/>
            <person name="Stein N."/>
        </authorList>
    </citation>
    <scope>NUCLEOTIDE SEQUENCE [LARGE SCALE GENOMIC DNA]</scope>
    <source>
        <strain evidence="4">cv. Morex</strain>
    </source>
</reference>
<dbReference type="PROSITE" id="PS50011">
    <property type="entry name" value="PROTEIN_KINASE_DOM"/>
    <property type="match status" value="1"/>
</dbReference>
<dbReference type="Gene3D" id="3.30.200.20">
    <property type="entry name" value="Phosphorylase Kinase, domain 1"/>
    <property type="match status" value="1"/>
</dbReference>
<dbReference type="Gene3D" id="1.10.510.10">
    <property type="entry name" value="Transferase(Phosphotransferase) domain 1"/>
    <property type="match status" value="1"/>
</dbReference>
<dbReference type="InterPro" id="IPR011009">
    <property type="entry name" value="Kinase-like_dom_sf"/>
</dbReference>
<dbReference type="GO" id="GO:0005886">
    <property type="term" value="C:plasma membrane"/>
    <property type="evidence" value="ECO:0000318"/>
    <property type="project" value="GO_Central"/>
</dbReference>
<dbReference type="Gramene" id="HORVU.MOREX.r3.5HG0521020.1">
    <property type="protein sequence ID" value="HORVU.MOREX.r3.5HG0521020.1.CDS1"/>
    <property type="gene ID" value="HORVU.MOREX.r3.5HG0521020"/>
</dbReference>
<dbReference type="PANTHER" id="PTHR27003:SF472">
    <property type="entry name" value="PROTEIN KINASE DOMAIN-CONTAINING PROTEIN"/>
    <property type="match status" value="1"/>
</dbReference>
<evidence type="ECO:0000313" key="3">
    <source>
        <dbReference type="EnsemblPlants" id="HORVU.MOREX.r3.5HG0521020.1.CDS1"/>
    </source>
</evidence>
<feature type="region of interest" description="Disordered" evidence="1">
    <location>
        <begin position="280"/>
        <end position="299"/>
    </location>
</feature>
<feature type="domain" description="Protein kinase" evidence="2">
    <location>
        <begin position="1"/>
        <end position="229"/>
    </location>
</feature>
<dbReference type="Gramene" id="HORVU.MOREX.r2.5HG0433180.1">
    <property type="protein sequence ID" value="HORVU.MOREX.r2.5HG0433180.1.CDS.1"/>
    <property type="gene ID" value="HORVU.MOREX.r2.5HG0433180"/>
</dbReference>